<dbReference type="AlphaFoldDB" id="A0A174DF75"/>
<sequence length="44" mass="4952">MSSYGFIKELIEKEHTPTPAYVFDLDKMVTVQTLAGGISKNDEF</sequence>
<dbReference type="Proteomes" id="UP000095645">
    <property type="component" value="Unassembled WGS sequence"/>
</dbReference>
<reference evidence="1 2" key="1">
    <citation type="submission" date="2015-09" db="EMBL/GenBank/DDBJ databases">
        <authorList>
            <consortium name="Pathogen Informatics"/>
        </authorList>
    </citation>
    <scope>NUCLEOTIDE SEQUENCE [LARGE SCALE GENOMIC DNA]</scope>
    <source>
        <strain evidence="1 2">2789STDY5834861</strain>
    </source>
</reference>
<dbReference type="EMBL" id="CYZP01000018">
    <property type="protein sequence ID" value="CUO22675.1"/>
    <property type="molecule type" value="Genomic_DNA"/>
</dbReference>
<evidence type="ECO:0000313" key="2">
    <source>
        <dbReference type="Proteomes" id="UP000095645"/>
    </source>
</evidence>
<gene>
    <name evidence="1" type="ORF">ERS852476_02238</name>
</gene>
<protein>
    <submittedName>
        <fullName evidence="1">Uncharacterized protein</fullName>
    </submittedName>
</protein>
<organism evidence="1 2">
    <name type="scientific">Blautia obeum</name>
    <dbReference type="NCBI Taxonomy" id="40520"/>
    <lineage>
        <taxon>Bacteria</taxon>
        <taxon>Bacillati</taxon>
        <taxon>Bacillota</taxon>
        <taxon>Clostridia</taxon>
        <taxon>Lachnospirales</taxon>
        <taxon>Lachnospiraceae</taxon>
        <taxon>Blautia</taxon>
    </lineage>
</organism>
<proteinExistence type="predicted"/>
<dbReference type="RefSeq" id="WP_278276640.1">
    <property type="nucleotide sequence ID" value="NZ_CYZP01000018.1"/>
</dbReference>
<evidence type="ECO:0000313" key="1">
    <source>
        <dbReference type="EMBL" id="CUO22675.1"/>
    </source>
</evidence>
<accession>A0A174DF75</accession>
<name>A0A174DF75_9FIRM</name>